<evidence type="ECO:0000256" key="6">
    <source>
        <dbReference type="SAM" id="Phobius"/>
    </source>
</evidence>
<feature type="transmembrane region" description="Helical" evidence="6">
    <location>
        <begin position="89"/>
        <end position="108"/>
    </location>
</feature>
<evidence type="ECO:0000256" key="2">
    <source>
        <dbReference type="ARBA" id="ARBA00022448"/>
    </source>
</evidence>
<sequence length="446" mass="50461">MTRSPLDRAIRKIYWRYLPIGLILFTALWSDQSCLSLAKLKMAQDLPAFRHSNNTETIFGLSQALYSVGILTLQIPSITIVEKWSAYKWFSLLSIVHGFIAILTAFVTEVWQIYLQRFLLGVAGSGFFTGILIYLSHWLPLRNRGIALSIIFMAVPIAYSIGPKISYLFIRMGTTENGIYYPTLFTLRGWQWLFVVWGIISILLSIPLYYMFTDRPSEATWLTKDEHDALHTELAAETKTSEASSTICQNLCHLEVLLLCIARTLMMNVEYGFDFFIPTMLDDWYHLSDNTLTWLLTIPGFITIVLIPCVGWSSDYFNERFFHTVIPLLITIIALAILILGQKSLIIATVSFVIVSSSLKSSYSLWWILCTSLTTQEVIASESIGIISVFGDIGESTGPFFVGLFKDQTGSFTSSLIFLLMSAILAVATMSIVFVRVNYRRKGYTQ</sequence>
<feature type="transmembrane region" description="Helical" evidence="6">
    <location>
        <begin position="190"/>
        <end position="212"/>
    </location>
</feature>
<dbReference type="AlphaFoldDB" id="A0A815HH58"/>
<evidence type="ECO:0000256" key="5">
    <source>
        <dbReference type="ARBA" id="ARBA00023136"/>
    </source>
</evidence>
<dbReference type="PROSITE" id="PS50850">
    <property type="entry name" value="MFS"/>
    <property type="match status" value="1"/>
</dbReference>
<evidence type="ECO:0000256" key="3">
    <source>
        <dbReference type="ARBA" id="ARBA00022692"/>
    </source>
</evidence>
<organism evidence="8 9">
    <name type="scientific">Adineta steineri</name>
    <dbReference type="NCBI Taxonomy" id="433720"/>
    <lineage>
        <taxon>Eukaryota</taxon>
        <taxon>Metazoa</taxon>
        <taxon>Spiralia</taxon>
        <taxon>Gnathifera</taxon>
        <taxon>Rotifera</taxon>
        <taxon>Eurotatoria</taxon>
        <taxon>Bdelloidea</taxon>
        <taxon>Adinetida</taxon>
        <taxon>Adinetidae</taxon>
        <taxon>Adineta</taxon>
    </lineage>
</organism>
<gene>
    <name evidence="8" type="ORF">JYZ213_LOCUS35079</name>
</gene>
<evidence type="ECO:0000313" key="8">
    <source>
        <dbReference type="EMBL" id="CAF1351752.1"/>
    </source>
</evidence>
<dbReference type="InterPro" id="IPR020846">
    <property type="entry name" value="MFS_dom"/>
</dbReference>
<dbReference type="PANTHER" id="PTHR43791">
    <property type="entry name" value="PERMEASE-RELATED"/>
    <property type="match status" value="1"/>
</dbReference>
<dbReference type="EMBL" id="CAJNOG010000757">
    <property type="protein sequence ID" value="CAF1351752.1"/>
    <property type="molecule type" value="Genomic_DNA"/>
</dbReference>
<dbReference type="PANTHER" id="PTHR43791:SF36">
    <property type="entry name" value="TRANSPORTER, PUTATIVE (AFU_ORTHOLOGUE AFUA_6G08340)-RELATED"/>
    <property type="match status" value="1"/>
</dbReference>
<name>A0A815HH58_9BILA</name>
<evidence type="ECO:0000313" key="9">
    <source>
        <dbReference type="Proteomes" id="UP000663845"/>
    </source>
</evidence>
<dbReference type="GO" id="GO:0022857">
    <property type="term" value="F:transmembrane transporter activity"/>
    <property type="evidence" value="ECO:0007669"/>
    <property type="project" value="InterPro"/>
</dbReference>
<dbReference type="InterPro" id="IPR011701">
    <property type="entry name" value="MFS"/>
</dbReference>
<comment type="caution">
    <text evidence="8">The sequence shown here is derived from an EMBL/GenBank/DDBJ whole genome shotgun (WGS) entry which is preliminary data.</text>
</comment>
<dbReference type="Proteomes" id="UP000663845">
    <property type="component" value="Unassembled WGS sequence"/>
</dbReference>
<feature type="transmembrane region" description="Helical" evidence="6">
    <location>
        <begin position="58"/>
        <end position="77"/>
    </location>
</feature>
<evidence type="ECO:0000256" key="4">
    <source>
        <dbReference type="ARBA" id="ARBA00022989"/>
    </source>
</evidence>
<dbReference type="Gene3D" id="1.20.1250.20">
    <property type="entry name" value="MFS general substrate transporter like domains"/>
    <property type="match status" value="2"/>
</dbReference>
<feature type="transmembrane region" description="Helical" evidence="6">
    <location>
        <begin position="114"/>
        <end position="135"/>
    </location>
</feature>
<dbReference type="SUPFAM" id="SSF103473">
    <property type="entry name" value="MFS general substrate transporter"/>
    <property type="match status" value="1"/>
</dbReference>
<feature type="transmembrane region" description="Helical" evidence="6">
    <location>
        <begin position="147"/>
        <end position="170"/>
    </location>
</feature>
<feature type="domain" description="Major facilitator superfamily (MFS) profile" evidence="7">
    <location>
        <begin position="22"/>
        <end position="440"/>
    </location>
</feature>
<comment type="subcellular location">
    <subcellularLocation>
        <location evidence="1">Membrane</location>
        <topology evidence="1">Multi-pass membrane protein</topology>
    </subcellularLocation>
</comment>
<dbReference type="GO" id="GO:0016020">
    <property type="term" value="C:membrane"/>
    <property type="evidence" value="ECO:0007669"/>
    <property type="project" value="UniProtKB-SubCell"/>
</dbReference>
<proteinExistence type="predicted"/>
<keyword evidence="4 6" id="KW-1133">Transmembrane helix</keyword>
<accession>A0A815HH58</accession>
<protein>
    <recommendedName>
        <fullName evidence="7">Major facilitator superfamily (MFS) profile domain-containing protein</fullName>
    </recommendedName>
</protein>
<keyword evidence="2" id="KW-0813">Transport</keyword>
<evidence type="ECO:0000259" key="7">
    <source>
        <dbReference type="PROSITE" id="PS50850"/>
    </source>
</evidence>
<feature type="transmembrane region" description="Helical" evidence="6">
    <location>
        <begin position="416"/>
        <end position="437"/>
    </location>
</feature>
<keyword evidence="3 6" id="KW-0812">Transmembrane</keyword>
<feature type="transmembrane region" description="Helical" evidence="6">
    <location>
        <begin position="292"/>
        <end position="314"/>
    </location>
</feature>
<evidence type="ECO:0000256" key="1">
    <source>
        <dbReference type="ARBA" id="ARBA00004141"/>
    </source>
</evidence>
<keyword evidence="5 6" id="KW-0472">Membrane</keyword>
<reference evidence="8" key="1">
    <citation type="submission" date="2021-02" db="EMBL/GenBank/DDBJ databases">
        <authorList>
            <person name="Nowell W R."/>
        </authorList>
    </citation>
    <scope>NUCLEOTIDE SEQUENCE</scope>
</reference>
<dbReference type="InterPro" id="IPR036259">
    <property type="entry name" value="MFS_trans_sf"/>
</dbReference>
<feature type="transmembrane region" description="Helical" evidence="6">
    <location>
        <begin position="345"/>
        <end position="369"/>
    </location>
</feature>
<dbReference type="Pfam" id="PF07690">
    <property type="entry name" value="MFS_1"/>
    <property type="match status" value="1"/>
</dbReference>
<feature type="transmembrane region" description="Helical" evidence="6">
    <location>
        <begin position="320"/>
        <end position="340"/>
    </location>
</feature>